<evidence type="ECO:0000313" key="3">
    <source>
        <dbReference type="Proteomes" id="UP000231426"/>
    </source>
</evidence>
<dbReference type="EMBL" id="PFBV01000003">
    <property type="protein sequence ID" value="PIT88394.1"/>
    <property type="molecule type" value="Genomic_DNA"/>
</dbReference>
<accession>A0A2M6W6I9</accession>
<protein>
    <recommendedName>
        <fullName evidence="4">Outer membrane protein beta-barrel domain-containing protein</fullName>
    </recommendedName>
</protein>
<gene>
    <name evidence="2" type="ORF">COU29_01230</name>
</gene>
<name>A0A2M6W6I9_9BACT</name>
<reference evidence="3" key="1">
    <citation type="submission" date="2017-09" db="EMBL/GenBank/DDBJ databases">
        <title>Depth-based differentiation of microbial function through sediment-hosted aquifers and enrichment of novel symbionts in the deep terrestrial subsurface.</title>
        <authorList>
            <person name="Probst A.J."/>
            <person name="Ladd B."/>
            <person name="Jarett J.K."/>
            <person name="Geller-Mcgrath D.E."/>
            <person name="Sieber C.M.K."/>
            <person name="Emerson J.B."/>
            <person name="Anantharaman K."/>
            <person name="Thomas B.C."/>
            <person name="Malmstrom R."/>
            <person name="Stieglmeier M."/>
            <person name="Klingl A."/>
            <person name="Woyke T."/>
            <person name="Ryan C.M."/>
            <person name="Banfield J.F."/>
        </authorList>
    </citation>
    <scope>NUCLEOTIDE SEQUENCE [LARGE SCALE GENOMIC DNA]</scope>
</reference>
<feature type="chain" id="PRO_5015005814" description="Outer membrane protein beta-barrel domain-containing protein" evidence="1">
    <location>
        <begin position="26"/>
        <end position="197"/>
    </location>
</feature>
<evidence type="ECO:0000313" key="2">
    <source>
        <dbReference type="EMBL" id="PIT88394.1"/>
    </source>
</evidence>
<dbReference type="AlphaFoldDB" id="A0A2M6W6I9"/>
<sequence length="197" mass="21692">MKMYKVFLMVAVVCFGMALATVATADDGSESEVSGQETFECQFNLGLGGAPWMEAYDSLYGASSTASFTGHVAVRFRLPKYTPLVLEVSAVFPYGVGVALGLDIVHTDRVRLHIGDFGMFGNLTVPVSVARLERKIDIVFGVGAEVKLTKTVSMTLDWRVFMPPPITTFRHYGDFARPMYDEALKGGQIWIGFSRVW</sequence>
<comment type="caution">
    <text evidence="2">The sequence shown here is derived from an EMBL/GenBank/DDBJ whole genome shotgun (WGS) entry which is preliminary data.</text>
</comment>
<feature type="signal peptide" evidence="1">
    <location>
        <begin position="1"/>
        <end position="25"/>
    </location>
</feature>
<evidence type="ECO:0008006" key="4">
    <source>
        <dbReference type="Google" id="ProtNLM"/>
    </source>
</evidence>
<keyword evidence="1" id="KW-0732">Signal</keyword>
<organism evidence="2 3">
    <name type="scientific">Candidatus Magasanikbacteria bacterium CG10_big_fil_rev_8_21_14_0_10_36_32</name>
    <dbReference type="NCBI Taxonomy" id="1974646"/>
    <lineage>
        <taxon>Bacteria</taxon>
        <taxon>Candidatus Magasanikiibacteriota</taxon>
    </lineage>
</organism>
<proteinExistence type="predicted"/>
<evidence type="ECO:0000256" key="1">
    <source>
        <dbReference type="SAM" id="SignalP"/>
    </source>
</evidence>
<dbReference type="Proteomes" id="UP000231426">
    <property type="component" value="Unassembled WGS sequence"/>
</dbReference>